<dbReference type="Proteomes" id="UP001310890">
    <property type="component" value="Unassembled WGS sequence"/>
</dbReference>
<comment type="caution">
    <text evidence="3">The sequence shown here is derived from an EMBL/GenBank/DDBJ whole genome shotgun (WGS) entry which is preliminary data.</text>
</comment>
<organism evidence="3 4">
    <name type="scientific">Meristemomyces frigidus</name>
    <dbReference type="NCBI Taxonomy" id="1508187"/>
    <lineage>
        <taxon>Eukaryota</taxon>
        <taxon>Fungi</taxon>
        <taxon>Dikarya</taxon>
        <taxon>Ascomycota</taxon>
        <taxon>Pezizomycotina</taxon>
        <taxon>Dothideomycetes</taxon>
        <taxon>Dothideomycetidae</taxon>
        <taxon>Mycosphaerellales</taxon>
        <taxon>Teratosphaeriaceae</taxon>
        <taxon>Meristemomyces</taxon>
    </lineage>
</organism>
<dbReference type="AlphaFoldDB" id="A0AAN7YFW2"/>
<keyword evidence="1" id="KW-0175">Coiled coil</keyword>
<evidence type="ECO:0000256" key="1">
    <source>
        <dbReference type="SAM" id="Coils"/>
    </source>
</evidence>
<evidence type="ECO:0000256" key="2">
    <source>
        <dbReference type="SAM" id="MobiDB-lite"/>
    </source>
</evidence>
<dbReference type="EMBL" id="JAVRRL010000156">
    <property type="protein sequence ID" value="KAK5105768.1"/>
    <property type="molecule type" value="Genomic_DNA"/>
</dbReference>
<feature type="coiled-coil region" evidence="1">
    <location>
        <begin position="94"/>
        <end position="128"/>
    </location>
</feature>
<protein>
    <submittedName>
        <fullName evidence="3">Uncharacterized protein</fullName>
    </submittedName>
</protein>
<evidence type="ECO:0000313" key="3">
    <source>
        <dbReference type="EMBL" id="KAK5105768.1"/>
    </source>
</evidence>
<proteinExistence type="predicted"/>
<evidence type="ECO:0000313" key="4">
    <source>
        <dbReference type="Proteomes" id="UP001310890"/>
    </source>
</evidence>
<reference evidence="3" key="1">
    <citation type="submission" date="2023-08" db="EMBL/GenBank/DDBJ databases">
        <title>Black Yeasts Isolated from many extreme environments.</title>
        <authorList>
            <person name="Coleine C."/>
            <person name="Stajich J.E."/>
            <person name="Selbmann L."/>
        </authorList>
    </citation>
    <scope>NUCLEOTIDE SEQUENCE</scope>
    <source>
        <strain evidence="3">CCFEE 5401</strain>
    </source>
</reference>
<gene>
    <name evidence="3" type="ORF">LTR62_002168</name>
</gene>
<sequence>MEDPNIDVPAVQWPRKFQSKLGKVEEEVNEITALLAAKSAILAMIGTYKDQAENGTARAKSMQYAEQIAIAGTYKTRRELDRAKGAHDEATECFNEATTRHDEANRVLQEATKARHEADSELAKLYEDSEERLVHDRGKKNSMSFEVGTQDLNVDRATYGARGKRTREDEDGDFDPAVGRVRKPAKKGAGRVVHLGMNQKKAKQT</sequence>
<accession>A0AAN7YFW2</accession>
<feature type="compositionally biased region" description="Basic residues" evidence="2">
    <location>
        <begin position="180"/>
        <end position="189"/>
    </location>
</feature>
<name>A0AAN7YFW2_9PEZI</name>
<feature type="region of interest" description="Disordered" evidence="2">
    <location>
        <begin position="156"/>
        <end position="205"/>
    </location>
</feature>